<dbReference type="InterPro" id="IPR036259">
    <property type="entry name" value="MFS_trans_sf"/>
</dbReference>
<dbReference type="PANTHER" id="PTHR16172:SF30">
    <property type="entry name" value="SUGAR BABY, ISOFORM C"/>
    <property type="match status" value="1"/>
</dbReference>
<evidence type="ECO:0000256" key="4">
    <source>
        <dbReference type="ARBA" id="ARBA00022989"/>
    </source>
</evidence>
<accession>A0AAV0XSY4</accession>
<keyword evidence="3 6" id="KW-0812">Transmembrane</keyword>
<dbReference type="EMBL" id="CARXXK010001015">
    <property type="protein sequence ID" value="CAI6371734.1"/>
    <property type="molecule type" value="Genomic_DNA"/>
</dbReference>
<feature type="transmembrane region" description="Helical" evidence="6">
    <location>
        <begin position="229"/>
        <end position="251"/>
    </location>
</feature>
<feature type="transmembrane region" description="Helical" evidence="6">
    <location>
        <begin position="397"/>
        <end position="416"/>
    </location>
</feature>
<organism evidence="8 9">
    <name type="scientific">Macrosiphum euphorbiae</name>
    <name type="common">potato aphid</name>
    <dbReference type="NCBI Taxonomy" id="13131"/>
    <lineage>
        <taxon>Eukaryota</taxon>
        <taxon>Metazoa</taxon>
        <taxon>Ecdysozoa</taxon>
        <taxon>Arthropoda</taxon>
        <taxon>Hexapoda</taxon>
        <taxon>Insecta</taxon>
        <taxon>Pterygota</taxon>
        <taxon>Neoptera</taxon>
        <taxon>Paraneoptera</taxon>
        <taxon>Hemiptera</taxon>
        <taxon>Sternorrhyncha</taxon>
        <taxon>Aphidomorpha</taxon>
        <taxon>Aphidoidea</taxon>
        <taxon>Aphididae</taxon>
        <taxon>Macrosiphini</taxon>
        <taxon>Macrosiphum</taxon>
    </lineage>
</organism>
<keyword evidence="5 6" id="KW-0472">Membrane</keyword>
<dbReference type="InterPro" id="IPR051717">
    <property type="entry name" value="MFS_MFSD6"/>
</dbReference>
<evidence type="ECO:0000256" key="3">
    <source>
        <dbReference type="ARBA" id="ARBA00022692"/>
    </source>
</evidence>
<feature type="transmembrane region" description="Helical" evidence="6">
    <location>
        <begin position="43"/>
        <end position="63"/>
    </location>
</feature>
<comment type="caution">
    <text evidence="8">The sequence shown here is derived from an EMBL/GenBank/DDBJ whole genome shotgun (WGS) entry which is preliminary data.</text>
</comment>
<dbReference type="Gene3D" id="1.20.1250.20">
    <property type="entry name" value="MFS general substrate transporter like domains"/>
    <property type="match status" value="2"/>
</dbReference>
<evidence type="ECO:0000256" key="2">
    <source>
        <dbReference type="ARBA" id="ARBA00005241"/>
    </source>
</evidence>
<feature type="transmembrane region" description="Helical" evidence="6">
    <location>
        <begin position="271"/>
        <end position="295"/>
    </location>
</feature>
<dbReference type="InterPro" id="IPR024989">
    <property type="entry name" value="MFS_assoc_dom"/>
</dbReference>
<feature type="transmembrane region" description="Helical" evidence="6">
    <location>
        <begin position="155"/>
        <end position="175"/>
    </location>
</feature>
<feature type="transmembrane region" description="Helical" evidence="6">
    <location>
        <begin position="307"/>
        <end position="327"/>
    </location>
</feature>
<dbReference type="PANTHER" id="PTHR16172">
    <property type="entry name" value="MAJOR FACILITATOR SUPERFAMILY DOMAIN-CONTAINING PROTEIN 6-LIKE"/>
    <property type="match status" value="1"/>
</dbReference>
<feature type="domain" description="Major facilitator superfamily associated" evidence="7">
    <location>
        <begin position="11"/>
        <end position="396"/>
    </location>
</feature>
<dbReference type="SUPFAM" id="SSF103473">
    <property type="entry name" value="MFS general substrate transporter"/>
    <property type="match status" value="1"/>
</dbReference>
<proteinExistence type="inferred from homology"/>
<dbReference type="Pfam" id="PF12832">
    <property type="entry name" value="MFS_1_like"/>
    <property type="match status" value="1"/>
</dbReference>
<evidence type="ECO:0000313" key="9">
    <source>
        <dbReference type="Proteomes" id="UP001160148"/>
    </source>
</evidence>
<feature type="transmembrane region" description="Helical" evidence="6">
    <location>
        <begin position="187"/>
        <end position="208"/>
    </location>
</feature>
<feature type="transmembrane region" description="Helical" evidence="6">
    <location>
        <begin position="15"/>
        <end position="37"/>
    </location>
</feature>
<evidence type="ECO:0000259" key="7">
    <source>
        <dbReference type="Pfam" id="PF12832"/>
    </source>
</evidence>
<dbReference type="Proteomes" id="UP001160148">
    <property type="component" value="Unassembled WGS sequence"/>
</dbReference>
<dbReference type="AlphaFoldDB" id="A0AAV0XSY4"/>
<protein>
    <recommendedName>
        <fullName evidence="7">Major facilitator superfamily associated domain-containing protein</fullName>
    </recommendedName>
</protein>
<feature type="transmembrane region" description="Helical" evidence="6">
    <location>
        <begin position="75"/>
        <end position="94"/>
    </location>
</feature>
<evidence type="ECO:0000313" key="8">
    <source>
        <dbReference type="EMBL" id="CAI6371734.1"/>
    </source>
</evidence>
<gene>
    <name evidence="8" type="ORF">MEUPH1_LOCUS25704</name>
</gene>
<evidence type="ECO:0000256" key="6">
    <source>
        <dbReference type="SAM" id="Phobius"/>
    </source>
</evidence>
<feature type="transmembrane region" description="Helical" evidence="6">
    <location>
        <begin position="333"/>
        <end position="352"/>
    </location>
</feature>
<evidence type="ECO:0000256" key="1">
    <source>
        <dbReference type="ARBA" id="ARBA00004141"/>
    </source>
</evidence>
<name>A0AAV0XSY4_9HEMI</name>
<evidence type="ECO:0000256" key="5">
    <source>
        <dbReference type="ARBA" id="ARBA00023136"/>
    </source>
</evidence>
<feature type="transmembrane region" description="Helical" evidence="6">
    <location>
        <begin position="364"/>
        <end position="385"/>
    </location>
</feature>
<comment type="similarity">
    <text evidence="2">Belongs to the major facilitator superfamily. MFSD6 family.</text>
</comment>
<sequence>MHLFQINKRLIPIKIHFFLSQAGLTPLLVFLSTIMIQRGYSPFIVGLTFTLMPLPGLLIRPIVGGITDKYKCRKLVFFLIMVIMSLISFVLIFIPGTVSKTQMDDDYVMESPLFWLFFCIVTLFHSSSIAKVLLEDTICMDFLGEDKHKYGQQRGWGSLGRGSIAVVAGVSVDWFSRGQEYKNYTPVFVISLICNLLNIYVATKIEIVENIERRVIVSNVKKLFSKLRVLAFFLWVVLFGMLCPIVWYYLYVYTEELANLYHPETKPYIKTIQGLALSIECFLGDFPFFFLSSYVIKLIGHMNSFSLMFFGFAVRFFLYSIITNPVWVLPVEILNGVTFALAYSAATSYAALIAPAGAEGTLQGLLGTAMIGLGVPMGSFLGGYVFDRYGSIDSFKILSGVALVICVIQFTVTQLINRFSKNENVTEERGENTVNAATSDRNDIL</sequence>
<dbReference type="GO" id="GO:0016020">
    <property type="term" value="C:membrane"/>
    <property type="evidence" value="ECO:0007669"/>
    <property type="project" value="UniProtKB-SubCell"/>
</dbReference>
<reference evidence="8 9" key="1">
    <citation type="submission" date="2023-01" db="EMBL/GenBank/DDBJ databases">
        <authorList>
            <person name="Whitehead M."/>
        </authorList>
    </citation>
    <scope>NUCLEOTIDE SEQUENCE [LARGE SCALE GENOMIC DNA]</scope>
</reference>
<keyword evidence="4 6" id="KW-1133">Transmembrane helix</keyword>
<keyword evidence="9" id="KW-1185">Reference proteome</keyword>
<feature type="transmembrane region" description="Helical" evidence="6">
    <location>
        <begin position="114"/>
        <end position="134"/>
    </location>
</feature>
<comment type="subcellular location">
    <subcellularLocation>
        <location evidence="1">Membrane</location>
        <topology evidence="1">Multi-pass membrane protein</topology>
    </subcellularLocation>
</comment>